<accession>A0A9X2B457</accession>
<dbReference type="InterPro" id="IPR023772">
    <property type="entry name" value="DNA-bd_HTH_TetR-type_CS"/>
</dbReference>
<dbReference type="AlphaFoldDB" id="A0A9X2B457"/>
<feature type="DNA-binding region" description="H-T-H motif" evidence="2">
    <location>
        <begin position="25"/>
        <end position="44"/>
    </location>
</feature>
<feature type="domain" description="HTH tetR-type" evidence="3">
    <location>
        <begin position="2"/>
        <end position="62"/>
    </location>
</feature>
<dbReference type="InterPro" id="IPR050624">
    <property type="entry name" value="HTH-type_Tx_Regulator"/>
</dbReference>
<dbReference type="GO" id="GO:0003677">
    <property type="term" value="F:DNA binding"/>
    <property type="evidence" value="ECO:0007669"/>
    <property type="project" value="UniProtKB-UniRule"/>
</dbReference>
<dbReference type="Proteomes" id="UP001139347">
    <property type="component" value="Unassembled WGS sequence"/>
</dbReference>
<reference evidence="4" key="1">
    <citation type="submission" date="2022-04" db="EMBL/GenBank/DDBJ databases">
        <title>Paenibacillus mangrovi sp. nov., a novel endophytic bacterium isolated from bark of Kandelia candel.</title>
        <authorList>
            <person name="Tuo L."/>
        </authorList>
    </citation>
    <scope>NUCLEOTIDE SEQUENCE</scope>
    <source>
        <strain evidence="4">KQZ6P-2</strain>
    </source>
</reference>
<dbReference type="Gene3D" id="1.10.357.10">
    <property type="entry name" value="Tetracycline Repressor, domain 2"/>
    <property type="match status" value="1"/>
</dbReference>
<dbReference type="SUPFAM" id="SSF46689">
    <property type="entry name" value="Homeodomain-like"/>
    <property type="match status" value="1"/>
</dbReference>
<organism evidence="4 5">
    <name type="scientific">Paenibacillus mangrovi</name>
    <dbReference type="NCBI Taxonomy" id="2931978"/>
    <lineage>
        <taxon>Bacteria</taxon>
        <taxon>Bacillati</taxon>
        <taxon>Bacillota</taxon>
        <taxon>Bacilli</taxon>
        <taxon>Bacillales</taxon>
        <taxon>Paenibacillaceae</taxon>
        <taxon>Paenibacillus</taxon>
    </lineage>
</organism>
<evidence type="ECO:0000259" key="3">
    <source>
        <dbReference type="PROSITE" id="PS50977"/>
    </source>
</evidence>
<dbReference type="InterPro" id="IPR009057">
    <property type="entry name" value="Homeodomain-like_sf"/>
</dbReference>
<evidence type="ECO:0000313" key="5">
    <source>
        <dbReference type="Proteomes" id="UP001139347"/>
    </source>
</evidence>
<evidence type="ECO:0000313" key="4">
    <source>
        <dbReference type="EMBL" id="MCJ8014146.1"/>
    </source>
</evidence>
<evidence type="ECO:0000256" key="2">
    <source>
        <dbReference type="PROSITE-ProRule" id="PRU00335"/>
    </source>
</evidence>
<name>A0A9X2B457_9BACL</name>
<dbReference type="PROSITE" id="PS50977">
    <property type="entry name" value="HTH_TETR_2"/>
    <property type="match status" value="1"/>
</dbReference>
<dbReference type="PROSITE" id="PS01081">
    <property type="entry name" value="HTH_TETR_1"/>
    <property type="match status" value="1"/>
</dbReference>
<keyword evidence="1 2" id="KW-0238">DNA-binding</keyword>
<gene>
    <name evidence="4" type="ORF">MUG84_20750</name>
</gene>
<sequence>MSLLKQRIMESAMRLFSEKGYASTSIQDIANDCGIAKPSLYKFFTSKEDLLIEVYGDRVQRMYEQAEAIKADDTLSPRDRFIRETLHQMQYFTDLKFNIEYHNLFVEETGKFIPFCHCLRSKQFNYYKDCILSAFGEQLEPYIWELVISYLGLMKEFTQLPVAVNHPIHLENAAIYIVDRMGDMSAGIVKNIFSQIVQPSIMSEYVRLGLEGKEIPFDKHRADVFENLLSSIKELPALNSRKEDLNEAAQLLKEEAAKEEPKRILIRALIEFLESQHELRNIVGQIQKLLL</sequence>
<dbReference type="EMBL" id="JALIRP010000009">
    <property type="protein sequence ID" value="MCJ8014146.1"/>
    <property type="molecule type" value="Genomic_DNA"/>
</dbReference>
<proteinExistence type="predicted"/>
<dbReference type="InterPro" id="IPR001647">
    <property type="entry name" value="HTH_TetR"/>
</dbReference>
<keyword evidence="5" id="KW-1185">Reference proteome</keyword>
<comment type="caution">
    <text evidence="4">The sequence shown here is derived from an EMBL/GenBank/DDBJ whole genome shotgun (WGS) entry which is preliminary data.</text>
</comment>
<dbReference type="Pfam" id="PF00440">
    <property type="entry name" value="TetR_N"/>
    <property type="match status" value="1"/>
</dbReference>
<protein>
    <submittedName>
        <fullName evidence="4">TetR family transcriptional regulator</fullName>
    </submittedName>
</protein>
<evidence type="ECO:0000256" key="1">
    <source>
        <dbReference type="ARBA" id="ARBA00023125"/>
    </source>
</evidence>
<dbReference type="PRINTS" id="PR00455">
    <property type="entry name" value="HTHTETR"/>
</dbReference>
<dbReference type="PANTHER" id="PTHR43479">
    <property type="entry name" value="ACREF/ENVCD OPERON REPRESSOR-RELATED"/>
    <property type="match status" value="1"/>
</dbReference>
<dbReference type="PANTHER" id="PTHR43479:SF22">
    <property type="entry name" value="TRANSCRIPTIONAL REGULATOR, TETR FAMILY"/>
    <property type="match status" value="1"/>
</dbReference>
<dbReference type="RefSeq" id="WP_244728447.1">
    <property type="nucleotide sequence ID" value="NZ_JALIRP010000009.1"/>
</dbReference>